<feature type="transmembrane region" description="Helical" evidence="5">
    <location>
        <begin position="159"/>
        <end position="179"/>
    </location>
</feature>
<feature type="transmembrane region" description="Helical" evidence="5">
    <location>
        <begin position="267"/>
        <end position="285"/>
    </location>
</feature>
<evidence type="ECO:0000256" key="3">
    <source>
        <dbReference type="ARBA" id="ARBA00022989"/>
    </source>
</evidence>
<keyword evidence="3 5" id="KW-1133">Transmembrane helix</keyword>
<evidence type="ECO:0000313" key="7">
    <source>
        <dbReference type="EMBL" id="KNG95217.1"/>
    </source>
</evidence>
<name>A0A0L1JU49_9RHOB</name>
<dbReference type="PANTHER" id="PTHR23514">
    <property type="entry name" value="BYPASS OF STOP CODON PROTEIN 6"/>
    <property type="match status" value="1"/>
</dbReference>
<keyword evidence="8" id="KW-1185">Reference proteome</keyword>
<accession>A0A0L1JU49</accession>
<dbReference type="InterPro" id="IPR036259">
    <property type="entry name" value="MFS_trans_sf"/>
</dbReference>
<feature type="transmembrane region" description="Helical" evidence="5">
    <location>
        <begin position="325"/>
        <end position="347"/>
    </location>
</feature>
<evidence type="ECO:0000313" key="8">
    <source>
        <dbReference type="Proteomes" id="UP000036938"/>
    </source>
</evidence>
<dbReference type="GO" id="GO:0016020">
    <property type="term" value="C:membrane"/>
    <property type="evidence" value="ECO:0007669"/>
    <property type="project" value="UniProtKB-SubCell"/>
</dbReference>
<feature type="transmembrane region" description="Helical" evidence="5">
    <location>
        <begin position="353"/>
        <end position="374"/>
    </location>
</feature>
<dbReference type="Proteomes" id="UP000036938">
    <property type="component" value="Unassembled WGS sequence"/>
</dbReference>
<gene>
    <name evidence="7" type="ORF">ATO11_00815</name>
</gene>
<dbReference type="Pfam" id="PF07690">
    <property type="entry name" value="MFS_1"/>
    <property type="match status" value="1"/>
</dbReference>
<dbReference type="STRING" id="1317121.ATO11_00815"/>
<evidence type="ECO:0000256" key="1">
    <source>
        <dbReference type="ARBA" id="ARBA00004141"/>
    </source>
</evidence>
<dbReference type="PANTHER" id="PTHR23514:SF13">
    <property type="entry name" value="INNER MEMBRANE PROTEIN YBJJ"/>
    <property type="match status" value="1"/>
</dbReference>
<evidence type="ECO:0000256" key="2">
    <source>
        <dbReference type="ARBA" id="ARBA00022692"/>
    </source>
</evidence>
<feature type="transmembrane region" description="Helical" evidence="5">
    <location>
        <begin position="200"/>
        <end position="218"/>
    </location>
</feature>
<feature type="transmembrane region" description="Helical" evidence="5">
    <location>
        <begin position="73"/>
        <end position="90"/>
    </location>
</feature>
<sequence>MSWKRDFTLSRATLPAFMAQGVLWGAYAAYVPDIKAGLGAGDGAFGVALLFGSAGAVSAMLTAPLYDRVTGRWALALGAVLLLVAGQFMVAAPVLWVFALALFFTGAASGLHDVVMNARLAGIEGAEQASLMNLNHGFFSVAYAGAAFTSGLAREAGVPVETMFAIWLGVVALAAWWMIEPPRDAPADDGDAEGYRMGRAVWWGGLIVLIGFLSENATEGWSALHIERSLGGNAAEGALGPTMLGLTMAVGRLSGQAVVARFHEATVTFWAALMAGAGALIAAAAQAEWVAYLGFAVLGLGVSVIAPMVLALVGRRVPAHRRTVAISRVAIIGYLGFFFGPPMMGLVSEAVGLRGSFICVAILLASVPLWLAFLRRAERA</sequence>
<dbReference type="SUPFAM" id="SSF103473">
    <property type="entry name" value="MFS general substrate transporter"/>
    <property type="match status" value="1"/>
</dbReference>
<dbReference type="GO" id="GO:0022857">
    <property type="term" value="F:transmembrane transporter activity"/>
    <property type="evidence" value="ECO:0007669"/>
    <property type="project" value="InterPro"/>
</dbReference>
<evidence type="ECO:0000256" key="4">
    <source>
        <dbReference type="ARBA" id="ARBA00023136"/>
    </source>
</evidence>
<dbReference type="InterPro" id="IPR020846">
    <property type="entry name" value="MFS_dom"/>
</dbReference>
<dbReference type="Gene3D" id="1.20.1250.20">
    <property type="entry name" value="MFS general substrate transporter like domains"/>
    <property type="match status" value="2"/>
</dbReference>
<dbReference type="PROSITE" id="PS50850">
    <property type="entry name" value="MFS"/>
    <property type="match status" value="1"/>
</dbReference>
<dbReference type="InterPro" id="IPR011701">
    <property type="entry name" value="MFS"/>
</dbReference>
<dbReference type="InterPro" id="IPR051788">
    <property type="entry name" value="MFS_Transporter"/>
</dbReference>
<feature type="transmembrane region" description="Helical" evidence="5">
    <location>
        <begin position="136"/>
        <end position="153"/>
    </location>
</feature>
<feature type="transmembrane region" description="Helical" evidence="5">
    <location>
        <begin position="238"/>
        <end position="255"/>
    </location>
</feature>
<proteinExistence type="predicted"/>
<feature type="transmembrane region" description="Helical" evidence="5">
    <location>
        <begin position="291"/>
        <end position="313"/>
    </location>
</feature>
<comment type="caution">
    <text evidence="7">The sequence shown here is derived from an EMBL/GenBank/DDBJ whole genome shotgun (WGS) entry which is preliminary data.</text>
</comment>
<keyword evidence="4 5" id="KW-0472">Membrane</keyword>
<dbReference type="RefSeq" id="WP_050528937.1">
    <property type="nucleotide sequence ID" value="NZ_AQQZ01000001.1"/>
</dbReference>
<organism evidence="7 8">
    <name type="scientific">Pseudaestuariivita atlantica</name>
    <dbReference type="NCBI Taxonomy" id="1317121"/>
    <lineage>
        <taxon>Bacteria</taxon>
        <taxon>Pseudomonadati</taxon>
        <taxon>Pseudomonadota</taxon>
        <taxon>Alphaproteobacteria</taxon>
        <taxon>Rhodobacterales</taxon>
        <taxon>Paracoccaceae</taxon>
        <taxon>Pseudaestuariivita</taxon>
    </lineage>
</organism>
<keyword evidence="2 5" id="KW-0812">Transmembrane</keyword>
<dbReference type="PATRIC" id="fig|1317121.7.peg.165"/>
<dbReference type="EMBL" id="AQQZ01000001">
    <property type="protein sequence ID" value="KNG95217.1"/>
    <property type="molecule type" value="Genomic_DNA"/>
</dbReference>
<dbReference type="AlphaFoldDB" id="A0A0L1JU49"/>
<dbReference type="OrthoDB" id="5526080at2"/>
<dbReference type="CDD" id="cd17393">
    <property type="entry name" value="MFS_MosC_like"/>
    <property type="match status" value="1"/>
</dbReference>
<evidence type="ECO:0000259" key="6">
    <source>
        <dbReference type="PROSITE" id="PS50850"/>
    </source>
</evidence>
<reference evidence="7 8" key="1">
    <citation type="journal article" date="2015" name="Int. J. Syst. Evol. Microbiol.">
        <title>Aestuariivita atlantica sp. nov., isolated from deep sea sediment of the Atlantic Ocean.</title>
        <authorList>
            <person name="Li G."/>
            <person name="Lai Q."/>
            <person name="Du Y."/>
            <person name="Liu X."/>
            <person name="Sun F."/>
            <person name="Shao Z."/>
        </authorList>
    </citation>
    <scope>NUCLEOTIDE SEQUENCE [LARGE SCALE GENOMIC DNA]</scope>
    <source>
        <strain evidence="7 8">22II-S11-z3</strain>
    </source>
</reference>
<feature type="transmembrane region" description="Helical" evidence="5">
    <location>
        <begin position="96"/>
        <end position="115"/>
    </location>
</feature>
<comment type="subcellular location">
    <subcellularLocation>
        <location evidence="1">Membrane</location>
        <topology evidence="1">Multi-pass membrane protein</topology>
    </subcellularLocation>
</comment>
<feature type="transmembrane region" description="Helical" evidence="5">
    <location>
        <begin position="44"/>
        <end position="66"/>
    </location>
</feature>
<feature type="domain" description="Major facilitator superfamily (MFS) profile" evidence="6">
    <location>
        <begin position="200"/>
        <end position="380"/>
    </location>
</feature>
<evidence type="ECO:0000256" key="5">
    <source>
        <dbReference type="SAM" id="Phobius"/>
    </source>
</evidence>
<protein>
    <recommendedName>
        <fullName evidence="6">Major facilitator superfamily (MFS) profile domain-containing protein</fullName>
    </recommendedName>
</protein>